<comment type="caution">
    <text evidence="2">The sequence shown here is derived from an EMBL/GenBank/DDBJ whole genome shotgun (WGS) entry which is preliminary data.</text>
</comment>
<evidence type="ECO:0008006" key="4">
    <source>
        <dbReference type="Google" id="ProtNLM"/>
    </source>
</evidence>
<accession>A0A1W9KZF7</accession>
<feature type="compositionally biased region" description="Basic residues" evidence="1">
    <location>
        <begin position="211"/>
        <end position="223"/>
    </location>
</feature>
<dbReference type="EMBL" id="MTEI01000001">
    <property type="protein sequence ID" value="OQW90132.1"/>
    <property type="molecule type" value="Genomic_DNA"/>
</dbReference>
<evidence type="ECO:0000313" key="3">
    <source>
        <dbReference type="Proteomes" id="UP000192505"/>
    </source>
</evidence>
<dbReference type="InterPro" id="IPR052354">
    <property type="entry name" value="Cell_Wall_Dynamics_Protein"/>
</dbReference>
<dbReference type="Gene3D" id="1.10.530.10">
    <property type="match status" value="1"/>
</dbReference>
<dbReference type="InterPro" id="IPR023346">
    <property type="entry name" value="Lysozyme-like_dom_sf"/>
</dbReference>
<evidence type="ECO:0000313" key="2">
    <source>
        <dbReference type="EMBL" id="OQW90132.1"/>
    </source>
</evidence>
<name>A0A1W9KZF7_9BURK</name>
<dbReference type="SUPFAM" id="SSF53955">
    <property type="entry name" value="Lysozyme-like"/>
    <property type="match status" value="1"/>
</dbReference>
<reference evidence="2 3" key="1">
    <citation type="submission" date="2017-01" db="EMBL/GenBank/DDBJ databases">
        <title>Novel large sulfur bacteria in the metagenomes of groundwater-fed chemosynthetic microbial mats in the Lake Huron basin.</title>
        <authorList>
            <person name="Sharrar A.M."/>
            <person name="Flood B.E."/>
            <person name="Bailey J.V."/>
            <person name="Jones D.S."/>
            <person name="Biddanda B."/>
            <person name="Ruberg S.A."/>
            <person name="Marcus D.N."/>
            <person name="Dick G.J."/>
        </authorList>
    </citation>
    <scope>NUCLEOTIDE SEQUENCE [LARGE SCALE GENOMIC DNA]</scope>
    <source>
        <strain evidence="2">A7</strain>
    </source>
</reference>
<organism evidence="2 3">
    <name type="scientific">Rhodoferax ferrireducens</name>
    <dbReference type="NCBI Taxonomy" id="192843"/>
    <lineage>
        <taxon>Bacteria</taxon>
        <taxon>Pseudomonadati</taxon>
        <taxon>Pseudomonadota</taxon>
        <taxon>Betaproteobacteria</taxon>
        <taxon>Burkholderiales</taxon>
        <taxon>Comamonadaceae</taxon>
        <taxon>Rhodoferax</taxon>
    </lineage>
</organism>
<feature type="region of interest" description="Disordered" evidence="1">
    <location>
        <begin position="198"/>
        <end position="230"/>
    </location>
</feature>
<protein>
    <recommendedName>
        <fullName evidence="4">Glycoside hydrolase, family 19</fullName>
    </recommendedName>
</protein>
<evidence type="ECO:0000256" key="1">
    <source>
        <dbReference type="SAM" id="MobiDB-lite"/>
    </source>
</evidence>
<dbReference type="PANTHER" id="PTHR34408">
    <property type="entry name" value="FAMILY PROTEIN, PUTATIVE-RELATED"/>
    <property type="match status" value="1"/>
</dbReference>
<gene>
    <name evidence="2" type="ORF">BWK72_02645</name>
</gene>
<dbReference type="PANTHER" id="PTHR34408:SF2">
    <property type="entry name" value="CELL WALL-BINDING PROTEIN YWSB"/>
    <property type="match status" value="1"/>
</dbReference>
<dbReference type="Proteomes" id="UP000192505">
    <property type="component" value="Unassembled WGS sequence"/>
</dbReference>
<sequence>MPFKLTAQHLAAIAGRSTPLMADLAHWMNQLCPQYEIDTPQEFCHFLAQACHETDHFVTLREYASGRAYEGRADLGNTQPGDGGRFKGRGIFQTTGRANYMQLGIKNGRRDFFLNNPELLEQPEYAVWSACEYWRTRGLNDIANHADSDVLKKKYRGKIIDVSPVEYISLAINGGYNGMDERKKFYAKAQQVLVEPAAGPAPRVLPTMPAKPKKPAKPARKKTTSPARKLAAPKLVTAAPEQDKSIHSGTITAINGHLLTVAMAKGKKQTLQTSALRGLKPGVLIAWCEEDCTRLCIGERWTRVKSITPVRR</sequence>
<dbReference type="AlphaFoldDB" id="A0A1W9KZF7"/>
<proteinExistence type="predicted"/>